<dbReference type="Proteomes" id="UP000054217">
    <property type="component" value="Unassembled WGS sequence"/>
</dbReference>
<dbReference type="Gene3D" id="3.30.70.330">
    <property type="match status" value="1"/>
</dbReference>
<accession>A0A0C3PYI0</accession>
<sequence>MSTTPPSTIHQNVAPSEVGWQFVPQYYTYVNKHPNRLHCFYTKTSTFTHGMEGEDVKPCFGQQEIHNKITSIGFQDCKVYIHSVDAQSSANGGIIIQVIGEMSNHGDPWKKFVQTFFLAEQPNGYFVLNDIFRFLKEETTEDDASETDATTLVDQPPSTPEQPAAEPAFVPAPPPEPEPVPAPEPTAEPVPSPPVPLSEEELTTVNPQPPTPPPAAETKLPEPNGIHSVEPEAQPPATSQQPSPAASITEIPSEPAQSEPISPPQASPVPVTQPVPPAQQPQPHAPVPAKPKTWASLAAADSKRWGAAVAQESKGLSEAPVSSSSPVPTPHSPAPHGHRSQHHGPREYAAVAAAQALTTPQCFVKGVVEPVTQNQLSQTLTQRFGPVKDVEIVRPKACAFLEFVSLDAAKKAIIASLPQAQGGEGGIRVDVGGEIGTVRIVVETRKERGDRPQSRPRGGGPVNGDSRGGFRGGRGGGGRGRGGPPVGK</sequence>
<dbReference type="InterPro" id="IPR012677">
    <property type="entry name" value="Nucleotide-bd_a/b_plait_sf"/>
</dbReference>
<feature type="region of interest" description="Disordered" evidence="3">
    <location>
        <begin position="139"/>
        <end position="345"/>
    </location>
</feature>
<dbReference type="InterPro" id="IPR035979">
    <property type="entry name" value="RBD_domain_sf"/>
</dbReference>
<dbReference type="SUPFAM" id="SSF54427">
    <property type="entry name" value="NTF2-like"/>
    <property type="match status" value="1"/>
</dbReference>
<proteinExistence type="predicted"/>
<dbReference type="STRING" id="870435.A0A0C3PYI0"/>
<feature type="domain" description="NTF2" evidence="5">
    <location>
        <begin position="18"/>
        <end position="134"/>
    </location>
</feature>
<dbReference type="InParanoid" id="A0A0C3PYI0"/>
<evidence type="ECO:0000259" key="4">
    <source>
        <dbReference type="PROSITE" id="PS50102"/>
    </source>
</evidence>
<dbReference type="SMART" id="SM00360">
    <property type="entry name" value="RRM"/>
    <property type="match status" value="1"/>
</dbReference>
<feature type="compositionally biased region" description="Pro residues" evidence="3">
    <location>
        <begin position="261"/>
        <end position="289"/>
    </location>
</feature>
<dbReference type="GO" id="GO:0005829">
    <property type="term" value="C:cytosol"/>
    <property type="evidence" value="ECO:0007669"/>
    <property type="project" value="TreeGrafter"/>
</dbReference>
<dbReference type="PROSITE" id="PS50102">
    <property type="entry name" value="RRM"/>
    <property type="match status" value="1"/>
</dbReference>
<dbReference type="GO" id="GO:0016579">
    <property type="term" value="P:protein deubiquitination"/>
    <property type="evidence" value="ECO:0007669"/>
    <property type="project" value="TreeGrafter"/>
</dbReference>
<dbReference type="OrthoDB" id="339151at2759"/>
<dbReference type="InterPro" id="IPR002075">
    <property type="entry name" value="NTF2_dom"/>
</dbReference>
<organism evidence="6 7">
    <name type="scientific">Pisolithus tinctorius Marx 270</name>
    <dbReference type="NCBI Taxonomy" id="870435"/>
    <lineage>
        <taxon>Eukaryota</taxon>
        <taxon>Fungi</taxon>
        <taxon>Dikarya</taxon>
        <taxon>Basidiomycota</taxon>
        <taxon>Agaricomycotina</taxon>
        <taxon>Agaricomycetes</taxon>
        <taxon>Agaricomycetidae</taxon>
        <taxon>Boletales</taxon>
        <taxon>Sclerodermatineae</taxon>
        <taxon>Pisolithaceae</taxon>
        <taxon>Pisolithus</taxon>
    </lineage>
</organism>
<feature type="compositionally biased region" description="Pro residues" evidence="3">
    <location>
        <begin position="170"/>
        <end position="196"/>
    </location>
</feature>
<evidence type="ECO:0008006" key="8">
    <source>
        <dbReference type="Google" id="ProtNLM"/>
    </source>
</evidence>
<reference evidence="6 7" key="1">
    <citation type="submission" date="2014-04" db="EMBL/GenBank/DDBJ databases">
        <authorList>
            <consortium name="DOE Joint Genome Institute"/>
            <person name="Kuo A."/>
            <person name="Kohler A."/>
            <person name="Costa M.D."/>
            <person name="Nagy L.G."/>
            <person name="Floudas D."/>
            <person name="Copeland A."/>
            <person name="Barry K.W."/>
            <person name="Cichocki N."/>
            <person name="Veneault-Fourrey C."/>
            <person name="LaButti K."/>
            <person name="Lindquist E.A."/>
            <person name="Lipzen A."/>
            <person name="Lundell T."/>
            <person name="Morin E."/>
            <person name="Murat C."/>
            <person name="Sun H."/>
            <person name="Tunlid A."/>
            <person name="Henrissat B."/>
            <person name="Grigoriev I.V."/>
            <person name="Hibbett D.S."/>
            <person name="Martin F."/>
            <person name="Nordberg H.P."/>
            <person name="Cantor M.N."/>
            <person name="Hua S.X."/>
        </authorList>
    </citation>
    <scope>NUCLEOTIDE SEQUENCE [LARGE SCALE GENOMIC DNA]</scope>
    <source>
        <strain evidence="6 7">Marx 270</strain>
    </source>
</reference>
<feature type="domain" description="RRM" evidence="4">
    <location>
        <begin position="360"/>
        <end position="434"/>
    </location>
</feature>
<evidence type="ECO:0000313" key="7">
    <source>
        <dbReference type="Proteomes" id="UP000054217"/>
    </source>
</evidence>
<dbReference type="GO" id="GO:0034517">
    <property type="term" value="P:ribophagy"/>
    <property type="evidence" value="ECO:0007669"/>
    <property type="project" value="TreeGrafter"/>
</dbReference>
<dbReference type="Gene3D" id="3.10.450.50">
    <property type="match status" value="1"/>
</dbReference>
<gene>
    <name evidence="6" type="ORF">M404DRAFT_992525</name>
</gene>
<dbReference type="Pfam" id="PF02136">
    <property type="entry name" value="NTF2"/>
    <property type="match status" value="1"/>
</dbReference>
<reference evidence="7" key="2">
    <citation type="submission" date="2015-01" db="EMBL/GenBank/DDBJ databases">
        <title>Evolutionary Origins and Diversification of the Mycorrhizal Mutualists.</title>
        <authorList>
            <consortium name="DOE Joint Genome Institute"/>
            <consortium name="Mycorrhizal Genomics Consortium"/>
            <person name="Kohler A."/>
            <person name="Kuo A."/>
            <person name="Nagy L.G."/>
            <person name="Floudas D."/>
            <person name="Copeland A."/>
            <person name="Barry K.W."/>
            <person name="Cichocki N."/>
            <person name="Veneault-Fourrey C."/>
            <person name="LaButti K."/>
            <person name="Lindquist E.A."/>
            <person name="Lipzen A."/>
            <person name="Lundell T."/>
            <person name="Morin E."/>
            <person name="Murat C."/>
            <person name="Riley R."/>
            <person name="Ohm R."/>
            <person name="Sun H."/>
            <person name="Tunlid A."/>
            <person name="Henrissat B."/>
            <person name="Grigoriev I.V."/>
            <person name="Hibbett D.S."/>
            <person name="Martin F."/>
        </authorList>
    </citation>
    <scope>NUCLEOTIDE SEQUENCE [LARGE SCALE GENOMIC DNA]</scope>
    <source>
        <strain evidence="7">Marx 270</strain>
    </source>
</reference>
<name>A0A0C3PYI0_PISTI</name>
<dbReference type="GO" id="GO:1990904">
    <property type="term" value="C:ribonucleoprotein complex"/>
    <property type="evidence" value="ECO:0007669"/>
    <property type="project" value="TreeGrafter"/>
</dbReference>
<dbReference type="CDD" id="cd00780">
    <property type="entry name" value="NTF2"/>
    <property type="match status" value="1"/>
</dbReference>
<dbReference type="InterPro" id="IPR032710">
    <property type="entry name" value="NTF2-like_dom_sf"/>
</dbReference>
<dbReference type="InterPro" id="IPR000504">
    <property type="entry name" value="RRM_dom"/>
</dbReference>
<dbReference type="HOGENOM" id="CLU_022209_2_1_1"/>
<dbReference type="CDD" id="cd00590">
    <property type="entry name" value="RRM_SF"/>
    <property type="match status" value="1"/>
</dbReference>
<dbReference type="InterPro" id="IPR018222">
    <property type="entry name" value="Nuclear_transport_factor_2_euk"/>
</dbReference>
<dbReference type="FunFam" id="3.10.450.50:FF:000003">
    <property type="entry name" value="Nuclear transport factor 2 family protein"/>
    <property type="match status" value="1"/>
</dbReference>
<feature type="region of interest" description="Disordered" evidence="3">
    <location>
        <begin position="443"/>
        <end position="488"/>
    </location>
</feature>
<feature type="compositionally biased region" description="Basic and acidic residues" evidence="3">
    <location>
        <begin position="443"/>
        <end position="453"/>
    </location>
</feature>
<keyword evidence="1 2" id="KW-0694">RNA-binding</keyword>
<dbReference type="EMBL" id="KN831945">
    <property type="protein sequence ID" value="KIO14264.1"/>
    <property type="molecule type" value="Genomic_DNA"/>
</dbReference>
<dbReference type="InterPro" id="IPR039539">
    <property type="entry name" value="Ras_GTPase_bind_prot"/>
</dbReference>
<dbReference type="GO" id="GO:0003729">
    <property type="term" value="F:mRNA binding"/>
    <property type="evidence" value="ECO:0007669"/>
    <property type="project" value="TreeGrafter"/>
</dbReference>
<dbReference type="AlphaFoldDB" id="A0A0C3PYI0"/>
<evidence type="ECO:0000259" key="5">
    <source>
        <dbReference type="PROSITE" id="PS50177"/>
    </source>
</evidence>
<evidence type="ECO:0000256" key="3">
    <source>
        <dbReference type="SAM" id="MobiDB-lite"/>
    </source>
</evidence>
<keyword evidence="7" id="KW-1185">Reference proteome</keyword>
<evidence type="ECO:0000256" key="1">
    <source>
        <dbReference type="ARBA" id="ARBA00022884"/>
    </source>
</evidence>
<dbReference type="PROSITE" id="PS50177">
    <property type="entry name" value="NTF2_DOMAIN"/>
    <property type="match status" value="1"/>
</dbReference>
<dbReference type="GO" id="GO:1990861">
    <property type="term" value="C:Ubp3-Bre5 deubiquitination complex"/>
    <property type="evidence" value="ECO:0007669"/>
    <property type="project" value="TreeGrafter"/>
</dbReference>
<dbReference type="PRINTS" id="PR01217">
    <property type="entry name" value="PRICHEXTENSN"/>
</dbReference>
<feature type="compositionally biased region" description="Gly residues" evidence="3">
    <location>
        <begin position="457"/>
        <end position="488"/>
    </location>
</feature>
<dbReference type="PANTHER" id="PTHR10693">
    <property type="entry name" value="RAS GTPASE-ACTIVATING PROTEIN-BINDING PROTEIN"/>
    <property type="match status" value="1"/>
</dbReference>
<evidence type="ECO:0000256" key="2">
    <source>
        <dbReference type="PROSITE-ProRule" id="PRU00176"/>
    </source>
</evidence>
<dbReference type="PANTHER" id="PTHR10693:SF20">
    <property type="entry name" value="AT27578P"/>
    <property type="match status" value="1"/>
</dbReference>
<dbReference type="Pfam" id="PF00076">
    <property type="entry name" value="RRM_1"/>
    <property type="match status" value="1"/>
</dbReference>
<protein>
    <recommendedName>
        <fullName evidence="8">NTF2 domain-containing protein</fullName>
    </recommendedName>
</protein>
<dbReference type="SUPFAM" id="SSF54928">
    <property type="entry name" value="RNA-binding domain, RBD"/>
    <property type="match status" value="1"/>
</dbReference>
<dbReference type="FunCoup" id="A0A0C3PYI0">
    <property type="interactions" value="306"/>
</dbReference>
<evidence type="ECO:0000313" key="6">
    <source>
        <dbReference type="EMBL" id="KIO14264.1"/>
    </source>
</evidence>
<feature type="compositionally biased region" description="Low complexity" evidence="3">
    <location>
        <begin position="235"/>
        <end position="247"/>
    </location>
</feature>
<feature type="compositionally biased region" description="Low complexity" evidence="3">
    <location>
        <begin position="317"/>
        <end position="326"/>
    </location>
</feature>